<gene>
    <name evidence="1" type="ORF">Lalb_Chr04g0255071</name>
</gene>
<reference evidence="2" key="1">
    <citation type="journal article" date="2020" name="Nat. Commun.">
        <title>Genome sequence of the cluster root forming white lupin.</title>
        <authorList>
            <person name="Hufnagel B."/>
            <person name="Marques A."/>
            <person name="Soriano A."/>
            <person name="Marques L."/>
            <person name="Divol F."/>
            <person name="Doumas P."/>
            <person name="Sallet E."/>
            <person name="Mancinotti D."/>
            <person name="Carrere S."/>
            <person name="Marande W."/>
            <person name="Arribat S."/>
            <person name="Keller J."/>
            <person name="Huneau C."/>
            <person name="Blein T."/>
            <person name="Aime D."/>
            <person name="Laguerre M."/>
            <person name="Taylor J."/>
            <person name="Schubert V."/>
            <person name="Nelson M."/>
            <person name="Geu-Flores F."/>
            <person name="Crespi M."/>
            <person name="Gallardo-Guerrero K."/>
            <person name="Delaux P.-M."/>
            <person name="Salse J."/>
            <person name="Berges H."/>
            <person name="Guyot R."/>
            <person name="Gouzy J."/>
            <person name="Peret B."/>
        </authorList>
    </citation>
    <scope>NUCLEOTIDE SEQUENCE [LARGE SCALE GENOMIC DNA]</scope>
    <source>
        <strain evidence="2">cv. Amiga</strain>
    </source>
</reference>
<comment type="caution">
    <text evidence="1">The sequence shown here is derived from an EMBL/GenBank/DDBJ whole genome shotgun (WGS) entry which is preliminary data.</text>
</comment>
<organism evidence="1 2">
    <name type="scientific">Lupinus albus</name>
    <name type="common">White lupine</name>
    <name type="synonym">Lupinus termis</name>
    <dbReference type="NCBI Taxonomy" id="3870"/>
    <lineage>
        <taxon>Eukaryota</taxon>
        <taxon>Viridiplantae</taxon>
        <taxon>Streptophyta</taxon>
        <taxon>Embryophyta</taxon>
        <taxon>Tracheophyta</taxon>
        <taxon>Spermatophyta</taxon>
        <taxon>Magnoliopsida</taxon>
        <taxon>eudicotyledons</taxon>
        <taxon>Gunneridae</taxon>
        <taxon>Pentapetalae</taxon>
        <taxon>rosids</taxon>
        <taxon>fabids</taxon>
        <taxon>Fabales</taxon>
        <taxon>Fabaceae</taxon>
        <taxon>Papilionoideae</taxon>
        <taxon>50 kb inversion clade</taxon>
        <taxon>genistoids sensu lato</taxon>
        <taxon>core genistoids</taxon>
        <taxon>Genisteae</taxon>
        <taxon>Lupinus</taxon>
    </lineage>
</organism>
<dbReference type="EMBL" id="WOCE01000004">
    <property type="protein sequence ID" value="KAE9615424.1"/>
    <property type="molecule type" value="Genomic_DNA"/>
</dbReference>
<keyword evidence="2" id="KW-1185">Reference proteome</keyword>
<proteinExistence type="predicted"/>
<evidence type="ECO:0000313" key="1">
    <source>
        <dbReference type="EMBL" id="KAE9615424.1"/>
    </source>
</evidence>
<name>A0A6A4QR46_LUPAL</name>
<accession>A0A6A4QR46</accession>
<evidence type="ECO:0000313" key="2">
    <source>
        <dbReference type="Proteomes" id="UP000447434"/>
    </source>
</evidence>
<protein>
    <submittedName>
        <fullName evidence="1">Uncharacterized protein</fullName>
    </submittedName>
</protein>
<sequence length="50" mass="5637">MPKVAVHIALKIKGKVMSISNEFCVSDLVLMNIFVEPIIPFGTKENIHHF</sequence>
<dbReference type="Proteomes" id="UP000447434">
    <property type="component" value="Chromosome 4"/>
</dbReference>
<dbReference type="AlphaFoldDB" id="A0A6A4QR46"/>